<accession>A0A9W6U526</accession>
<evidence type="ECO:0000313" key="3">
    <source>
        <dbReference type="Proteomes" id="UP001165083"/>
    </source>
</evidence>
<dbReference type="EMBL" id="BSXW01000562">
    <property type="protein sequence ID" value="GMF25618.1"/>
    <property type="molecule type" value="Genomic_DNA"/>
</dbReference>
<comment type="caution">
    <text evidence="2">The sequence shown here is derived from an EMBL/GenBank/DDBJ whole genome shotgun (WGS) entry which is preliminary data.</text>
</comment>
<dbReference type="GO" id="GO:0005634">
    <property type="term" value="C:nucleus"/>
    <property type="evidence" value="ECO:0007669"/>
    <property type="project" value="TreeGrafter"/>
</dbReference>
<dbReference type="Proteomes" id="UP001165083">
    <property type="component" value="Unassembled WGS sequence"/>
</dbReference>
<keyword evidence="3" id="KW-1185">Reference proteome</keyword>
<evidence type="ECO:0000313" key="2">
    <source>
        <dbReference type="EMBL" id="GMF25618.1"/>
    </source>
</evidence>
<feature type="domain" description="DDE-1" evidence="1">
    <location>
        <begin position="28"/>
        <end position="97"/>
    </location>
</feature>
<dbReference type="InterPro" id="IPR050863">
    <property type="entry name" value="CenT-Element_Derived"/>
</dbReference>
<reference evidence="2" key="1">
    <citation type="submission" date="2023-04" db="EMBL/GenBank/DDBJ databases">
        <title>Phytophthora lilii NBRC 32176.</title>
        <authorList>
            <person name="Ichikawa N."/>
            <person name="Sato H."/>
            <person name="Tonouchi N."/>
        </authorList>
    </citation>
    <scope>NUCLEOTIDE SEQUENCE</scope>
    <source>
        <strain evidence="2">NBRC 32176</strain>
    </source>
</reference>
<dbReference type="OrthoDB" id="103879at2759"/>
<sequence>MDETGLCYTVAPSRSICRGGARGVKKTKTRITVALTSNADGSDALTPLFLGRAEQPFCFKKRTAAQLGFKYKANQKAWMTGYIFREWLPGIWTPYIVAR</sequence>
<name>A0A9W6U526_9STRA</name>
<dbReference type="PANTHER" id="PTHR19303:SF73">
    <property type="entry name" value="PROTEIN PDC2"/>
    <property type="match status" value="1"/>
</dbReference>
<organism evidence="2 3">
    <name type="scientific">Phytophthora lilii</name>
    <dbReference type="NCBI Taxonomy" id="2077276"/>
    <lineage>
        <taxon>Eukaryota</taxon>
        <taxon>Sar</taxon>
        <taxon>Stramenopiles</taxon>
        <taxon>Oomycota</taxon>
        <taxon>Peronosporomycetes</taxon>
        <taxon>Peronosporales</taxon>
        <taxon>Peronosporaceae</taxon>
        <taxon>Phytophthora</taxon>
    </lineage>
</organism>
<dbReference type="Pfam" id="PF03184">
    <property type="entry name" value="DDE_1"/>
    <property type="match status" value="1"/>
</dbReference>
<dbReference type="InterPro" id="IPR004875">
    <property type="entry name" value="DDE_SF_endonuclease_dom"/>
</dbReference>
<proteinExistence type="predicted"/>
<dbReference type="AlphaFoldDB" id="A0A9W6U526"/>
<dbReference type="GO" id="GO:0003677">
    <property type="term" value="F:DNA binding"/>
    <property type="evidence" value="ECO:0007669"/>
    <property type="project" value="TreeGrafter"/>
</dbReference>
<protein>
    <submittedName>
        <fullName evidence="2">Unnamed protein product</fullName>
    </submittedName>
</protein>
<evidence type="ECO:0000259" key="1">
    <source>
        <dbReference type="Pfam" id="PF03184"/>
    </source>
</evidence>
<dbReference type="PANTHER" id="PTHR19303">
    <property type="entry name" value="TRANSPOSON"/>
    <property type="match status" value="1"/>
</dbReference>
<gene>
    <name evidence="2" type="ORF">Plil01_001059000</name>
</gene>